<keyword evidence="8" id="KW-1185">Reference proteome</keyword>
<evidence type="ECO:0000256" key="1">
    <source>
        <dbReference type="ARBA" id="ARBA00004123"/>
    </source>
</evidence>
<evidence type="ECO:0000256" key="4">
    <source>
        <dbReference type="ARBA" id="ARBA00023163"/>
    </source>
</evidence>
<keyword evidence="2" id="KW-0805">Transcription regulation</keyword>
<comment type="caution">
    <text evidence="7">The sequence shown here is derived from an EMBL/GenBank/DDBJ whole genome shotgun (WGS) entry which is preliminary data.</text>
</comment>
<dbReference type="InterPro" id="IPR036879">
    <property type="entry name" value="TF_MADSbox_sf"/>
</dbReference>
<dbReference type="Proteomes" id="UP000593577">
    <property type="component" value="Unassembled WGS sequence"/>
</dbReference>
<reference evidence="7 8" key="1">
    <citation type="journal article" date="2019" name="Genome Biol. Evol.">
        <title>Insights into the evolution of the New World diploid cottons (Gossypium, subgenus Houzingenia) based on genome sequencing.</title>
        <authorList>
            <person name="Grover C.E."/>
            <person name="Arick M.A. 2nd"/>
            <person name="Thrash A."/>
            <person name="Conover J.L."/>
            <person name="Sanders W.S."/>
            <person name="Peterson D.G."/>
            <person name="Frelichowski J.E."/>
            <person name="Scheffler J.A."/>
            <person name="Scheffler B.E."/>
            <person name="Wendel J.F."/>
        </authorList>
    </citation>
    <scope>NUCLEOTIDE SEQUENCE [LARGE SCALE GENOMIC DNA]</scope>
    <source>
        <strain evidence="7">185</strain>
        <tissue evidence="7">Leaf</tissue>
    </source>
</reference>
<feature type="non-terminal residue" evidence="7">
    <location>
        <position position="1"/>
    </location>
</feature>
<name>A0A7J8Y3X0_GOSAI</name>
<protein>
    <recommendedName>
        <fullName evidence="6">MADS-box domain-containing protein</fullName>
    </recommendedName>
</protein>
<keyword evidence="3" id="KW-0238">DNA-binding</keyword>
<feature type="domain" description="MADS-box" evidence="6">
    <location>
        <begin position="1"/>
        <end position="34"/>
    </location>
</feature>
<dbReference type="GO" id="GO:0046983">
    <property type="term" value="F:protein dimerization activity"/>
    <property type="evidence" value="ECO:0007669"/>
    <property type="project" value="InterPro"/>
</dbReference>
<dbReference type="GO" id="GO:0005634">
    <property type="term" value="C:nucleus"/>
    <property type="evidence" value="ECO:0007669"/>
    <property type="project" value="UniProtKB-SubCell"/>
</dbReference>
<evidence type="ECO:0000259" key="6">
    <source>
        <dbReference type="PROSITE" id="PS50066"/>
    </source>
</evidence>
<accession>A0A7J8Y3X0</accession>
<gene>
    <name evidence="7" type="ORF">Goari_004595</name>
</gene>
<organism evidence="7 8">
    <name type="scientific">Gossypium aridum</name>
    <name type="common">American cotton</name>
    <name type="synonym">Erioxylum aridum</name>
    <dbReference type="NCBI Taxonomy" id="34290"/>
    <lineage>
        <taxon>Eukaryota</taxon>
        <taxon>Viridiplantae</taxon>
        <taxon>Streptophyta</taxon>
        <taxon>Embryophyta</taxon>
        <taxon>Tracheophyta</taxon>
        <taxon>Spermatophyta</taxon>
        <taxon>Magnoliopsida</taxon>
        <taxon>eudicotyledons</taxon>
        <taxon>Gunneridae</taxon>
        <taxon>Pentapetalae</taxon>
        <taxon>rosids</taxon>
        <taxon>malvids</taxon>
        <taxon>Malvales</taxon>
        <taxon>Malvaceae</taxon>
        <taxon>Malvoideae</taxon>
        <taxon>Gossypium</taxon>
    </lineage>
</organism>
<evidence type="ECO:0000256" key="5">
    <source>
        <dbReference type="ARBA" id="ARBA00023242"/>
    </source>
</evidence>
<dbReference type="AlphaFoldDB" id="A0A7J8Y3X0"/>
<dbReference type="Pfam" id="PF00319">
    <property type="entry name" value="SRF-TF"/>
    <property type="match status" value="1"/>
</dbReference>
<evidence type="ECO:0000256" key="2">
    <source>
        <dbReference type="ARBA" id="ARBA00023015"/>
    </source>
</evidence>
<dbReference type="PROSITE" id="PS50066">
    <property type="entry name" value="MADS_BOX_2"/>
    <property type="match status" value="1"/>
</dbReference>
<dbReference type="Gene3D" id="3.40.1810.10">
    <property type="entry name" value="Transcription factor, MADS-box"/>
    <property type="match status" value="1"/>
</dbReference>
<evidence type="ECO:0000313" key="7">
    <source>
        <dbReference type="EMBL" id="MBA0694281.1"/>
    </source>
</evidence>
<keyword evidence="5" id="KW-0539">Nucleus</keyword>
<dbReference type="InterPro" id="IPR002100">
    <property type="entry name" value="TF_MADSbox"/>
</dbReference>
<keyword evidence="4" id="KW-0804">Transcription</keyword>
<dbReference type="EMBL" id="JABFAA010000010">
    <property type="protein sequence ID" value="MBA0694281.1"/>
    <property type="molecule type" value="Genomic_DNA"/>
</dbReference>
<proteinExistence type="predicted"/>
<sequence length="93" mass="10328">IYKKISELSTLCGGEIPFIIFSSTGKPYSFGHPSIESIAKHISNASQRLNDTTDAPVETYCKIRISLLVQDFNEVKDQLDVIKEKQKAIALGQ</sequence>
<comment type="subcellular location">
    <subcellularLocation>
        <location evidence="1">Nucleus</location>
    </subcellularLocation>
</comment>
<dbReference type="GO" id="GO:0003677">
    <property type="term" value="F:DNA binding"/>
    <property type="evidence" value="ECO:0007669"/>
    <property type="project" value="UniProtKB-KW"/>
</dbReference>
<dbReference type="SUPFAM" id="SSF55455">
    <property type="entry name" value="SRF-like"/>
    <property type="match status" value="1"/>
</dbReference>
<evidence type="ECO:0000313" key="8">
    <source>
        <dbReference type="Proteomes" id="UP000593577"/>
    </source>
</evidence>
<evidence type="ECO:0000256" key="3">
    <source>
        <dbReference type="ARBA" id="ARBA00023125"/>
    </source>
</evidence>